<accession>A0AAV7HXF5</accession>
<evidence type="ECO:0000256" key="2">
    <source>
        <dbReference type="ARBA" id="ARBA00005928"/>
    </source>
</evidence>
<dbReference type="CDD" id="cd05236">
    <property type="entry name" value="FAR-N_SDR_e"/>
    <property type="match status" value="1"/>
</dbReference>
<evidence type="ECO:0000256" key="4">
    <source>
        <dbReference type="ARBA" id="ARBA00022692"/>
    </source>
</evidence>
<sequence length="534" mass="61138">MVEALLESGGQEVAVADNGSRASTPTECSPQISQLDINLTPIQEFYAGQSIFITGGTGFLGKLIIEKLLRTCSNLSVIYLLVRPKKGKSTYERAEELFDDPLFERLKEEQPKFRHKIVAIEGDCSVPNLGISETDRITLINHVSIVFHVAATLSFDEKIKLAVSINIQSLRDMISLSKKMSKLKSFVHVSTAYAHCTEKKIEEKLYTPPIDADKLVSLMNCVDDNIADKLTPHLLGRWPNTYAYTKAIAENVVEKEAVGLPIGIFRPAIVISTYLEPIKGWIDNFYGPTGVAAGAGTGLLRSLHCDGSVHANVVPGDMVVNALIASAYDVMEEYNHQKSEQTIPVYNYVSQDNAISYNQLKDMSAKYGVNYPTMRAIWYYGFTNNKYKIFHLFYIYFLHLLPALLVDAATLCMGKRPRLLKVYKKIHRFMNVLNYFSTQQWSFTNERLNSLVNRLDPRDKDLFFCDIKELDWNEYFKTYLVGIRVYLIKDPLDTLPQARIKWQRLYWMHQFVKLVIFYLIIKFLWNLLTFMVRY</sequence>
<feature type="transmembrane region" description="Helical" evidence="10">
    <location>
        <begin position="511"/>
        <end position="532"/>
    </location>
</feature>
<dbReference type="InterPro" id="IPR026055">
    <property type="entry name" value="FAR"/>
</dbReference>
<dbReference type="Pfam" id="PF07993">
    <property type="entry name" value="NAD_binding_4"/>
    <property type="match status" value="1"/>
</dbReference>
<keyword evidence="3 10" id="KW-0444">Lipid biosynthesis</keyword>
<feature type="domain" description="Fatty acyl-CoA reductase C-terminal" evidence="11">
    <location>
        <begin position="398"/>
        <end position="490"/>
    </location>
</feature>
<dbReference type="GO" id="GO:0080019">
    <property type="term" value="F:alcohol-forming very long-chain fatty acyl-CoA reductase activity"/>
    <property type="evidence" value="ECO:0007669"/>
    <property type="project" value="InterPro"/>
</dbReference>
<comment type="subcellular location">
    <subcellularLocation>
        <location evidence="1">Membrane</location>
        <topology evidence="1">Multi-pass membrane protein</topology>
    </subcellularLocation>
</comment>
<dbReference type="AlphaFoldDB" id="A0AAV7HXF5"/>
<evidence type="ECO:0000256" key="8">
    <source>
        <dbReference type="ARBA" id="ARBA00023136"/>
    </source>
</evidence>
<feature type="domain" description="Thioester reductase (TE)" evidence="12">
    <location>
        <begin position="53"/>
        <end position="322"/>
    </location>
</feature>
<reference evidence="13 14" key="1">
    <citation type="journal article" date="2021" name="J. Hered.">
        <title>A chromosome-level genome assembly of the parasitoid wasp, Cotesia glomerata (Hymenoptera: Braconidae).</title>
        <authorList>
            <person name="Pinto B.J."/>
            <person name="Weis J.J."/>
            <person name="Gamble T."/>
            <person name="Ode P.J."/>
            <person name="Paul R."/>
            <person name="Zaspel J.M."/>
        </authorList>
    </citation>
    <scope>NUCLEOTIDE SEQUENCE [LARGE SCALE GENOMIC DNA]</scope>
    <source>
        <strain evidence="13">CgM1</strain>
    </source>
</reference>
<dbReference type="Gene3D" id="3.40.50.720">
    <property type="entry name" value="NAD(P)-binding Rossmann-like Domain"/>
    <property type="match status" value="1"/>
</dbReference>
<keyword evidence="10" id="KW-0560">Oxidoreductase</keyword>
<dbReference type="EC" id="1.2.1.84" evidence="10"/>
<organism evidence="13 14">
    <name type="scientific">Cotesia glomerata</name>
    <name type="common">Lepidopteran parasitic wasp</name>
    <name type="synonym">Apanteles glomeratus</name>
    <dbReference type="NCBI Taxonomy" id="32391"/>
    <lineage>
        <taxon>Eukaryota</taxon>
        <taxon>Metazoa</taxon>
        <taxon>Ecdysozoa</taxon>
        <taxon>Arthropoda</taxon>
        <taxon>Hexapoda</taxon>
        <taxon>Insecta</taxon>
        <taxon>Pterygota</taxon>
        <taxon>Neoptera</taxon>
        <taxon>Endopterygota</taxon>
        <taxon>Hymenoptera</taxon>
        <taxon>Apocrita</taxon>
        <taxon>Ichneumonoidea</taxon>
        <taxon>Braconidae</taxon>
        <taxon>Microgastrinae</taxon>
        <taxon>Cotesia</taxon>
    </lineage>
</organism>
<keyword evidence="4 10" id="KW-0812">Transmembrane</keyword>
<dbReference type="FunFam" id="3.40.50.720:FF:000143">
    <property type="entry name" value="Fatty acyl-CoA reductase"/>
    <property type="match status" value="1"/>
</dbReference>
<keyword evidence="8 10" id="KW-0472">Membrane</keyword>
<evidence type="ECO:0000256" key="1">
    <source>
        <dbReference type="ARBA" id="ARBA00004141"/>
    </source>
</evidence>
<protein>
    <recommendedName>
        <fullName evidence="10">Fatty acyl-CoA reductase</fullName>
        <ecNumber evidence="10">1.2.1.84</ecNumber>
    </recommendedName>
</protein>
<evidence type="ECO:0000256" key="5">
    <source>
        <dbReference type="ARBA" id="ARBA00022857"/>
    </source>
</evidence>
<dbReference type="GO" id="GO:0005777">
    <property type="term" value="C:peroxisome"/>
    <property type="evidence" value="ECO:0007669"/>
    <property type="project" value="TreeGrafter"/>
</dbReference>
<evidence type="ECO:0000256" key="6">
    <source>
        <dbReference type="ARBA" id="ARBA00022989"/>
    </source>
</evidence>
<dbReference type="SUPFAM" id="SSF51735">
    <property type="entry name" value="NAD(P)-binding Rossmann-fold domains"/>
    <property type="match status" value="1"/>
</dbReference>
<evidence type="ECO:0000256" key="9">
    <source>
        <dbReference type="ARBA" id="ARBA00052530"/>
    </source>
</evidence>
<comment type="catalytic activity">
    <reaction evidence="9 10">
        <text>a long-chain fatty acyl-CoA + 2 NADPH + 2 H(+) = a long-chain primary fatty alcohol + 2 NADP(+) + CoA</text>
        <dbReference type="Rhea" id="RHEA:52716"/>
        <dbReference type="ChEBI" id="CHEBI:15378"/>
        <dbReference type="ChEBI" id="CHEBI:57287"/>
        <dbReference type="ChEBI" id="CHEBI:57783"/>
        <dbReference type="ChEBI" id="CHEBI:58349"/>
        <dbReference type="ChEBI" id="CHEBI:77396"/>
        <dbReference type="ChEBI" id="CHEBI:83139"/>
        <dbReference type="EC" id="1.2.1.84"/>
    </reaction>
</comment>
<dbReference type="InterPro" id="IPR033640">
    <property type="entry name" value="FAR_C"/>
</dbReference>
<evidence type="ECO:0000256" key="10">
    <source>
        <dbReference type="RuleBase" id="RU363097"/>
    </source>
</evidence>
<comment type="similarity">
    <text evidence="2 10">Belongs to the fatty acyl-CoA reductase family.</text>
</comment>
<dbReference type="EMBL" id="JAHXZJ010002982">
    <property type="protein sequence ID" value="KAH0535392.1"/>
    <property type="molecule type" value="Genomic_DNA"/>
</dbReference>
<comment type="caution">
    <text evidence="13">The sequence shown here is derived from an EMBL/GenBank/DDBJ whole genome shotgun (WGS) entry which is preliminary data.</text>
</comment>
<evidence type="ECO:0000259" key="11">
    <source>
        <dbReference type="Pfam" id="PF03015"/>
    </source>
</evidence>
<dbReference type="Pfam" id="PF03015">
    <property type="entry name" value="Sterile"/>
    <property type="match status" value="1"/>
</dbReference>
<evidence type="ECO:0000313" key="14">
    <source>
        <dbReference type="Proteomes" id="UP000826195"/>
    </source>
</evidence>
<name>A0AAV7HXF5_COTGL</name>
<evidence type="ECO:0000313" key="13">
    <source>
        <dbReference type="EMBL" id="KAH0535392.1"/>
    </source>
</evidence>
<dbReference type="PANTHER" id="PTHR11011:SF60">
    <property type="entry name" value="FATTY ACYL-COA REDUCTASE-RELATED"/>
    <property type="match status" value="1"/>
</dbReference>
<dbReference type="PANTHER" id="PTHR11011">
    <property type="entry name" value="MALE STERILITY PROTEIN 2-RELATED"/>
    <property type="match status" value="1"/>
</dbReference>
<keyword evidence="7 10" id="KW-0443">Lipid metabolism</keyword>
<keyword evidence="6 10" id="KW-1133">Transmembrane helix</keyword>
<keyword evidence="5 10" id="KW-0521">NADP</keyword>
<evidence type="ECO:0000256" key="7">
    <source>
        <dbReference type="ARBA" id="ARBA00023098"/>
    </source>
</evidence>
<dbReference type="GO" id="GO:0016020">
    <property type="term" value="C:membrane"/>
    <property type="evidence" value="ECO:0007669"/>
    <property type="project" value="UniProtKB-SubCell"/>
</dbReference>
<feature type="transmembrane region" description="Helical" evidence="10">
    <location>
        <begin position="393"/>
        <end position="414"/>
    </location>
</feature>
<gene>
    <name evidence="13" type="ORF">KQX54_016125</name>
</gene>
<proteinExistence type="inferred from homology"/>
<dbReference type="InterPro" id="IPR036291">
    <property type="entry name" value="NAD(P)-bd_dom_sf"/>
</dbReference>
<evidence type="ECO:0000259" key="12">
    <source>
        <dbReference type="Pfam" id="PF07993"/>
    </source>
</evidence>
<dbReference type="Proteomes" id="UP000826195">
    <property type="component" value="Unassembled WGS sequence"/>
</dbReference>
<dbReference type="GO" id="GO:0102965">
    <property type="term" value="F:alcohol-forming long-chain fatty acyl-CoA reductase activity"/>
    <property type="evidence" value="ECO:0007669"/>
    <property type="project" value="UniProtKB-EC"/>
</dbReference>
<dbReference type="CDD" id="cd09071">
    <property type="entry name" value="FAR_C"/>
    <property type="match status" value="1"/>
</dbReference>
<comment type="function">
    <text evidence="10">Catalyzes the reduction of fatty acyl-CoA to fatty alcohols.</text>
</comment>
<dbReference type="GO" id="GO:0035336">
    <property type="term" value="P:long-chain fatty-acyl-CoA metabolic process"/>
    <property type="evidence" value="ECO:0007669"/>
    <property type="project" value="TreeGrafter"/>
</dbReference>
<keyword evidence="14" id="KW-1185">Reference proteome</keyword>
<evidence type="ECO:0000256" key="3">
    <source>
        <dbReference type="ARBA" id="ARBA00022516"/>
    </source>
</evidence>
<dbReference type="InterPro" id="IPR013120">
    <property type="entry name" value="FAR_NAD-bd"/>
</dbReference>